<gene>
    <name evidence="1" type="ORF">GCM10022393_14710</name>
</gene>
<accession>A0ABP7XH40</accession>
<keyword evidence="2" id="KW-1185">Reference proteome</keyword>
<dbReference type="InterPro" id="IPR037175">
    <property type="entry name" value="KFase_sf"/>
</dbReference>
<evidence type="ECO:0000313" key="1">
    <source>
        <dbReference type="EMBL" id="GAA4114863.1"/>
    </source>
</evidence>
<protein>
    <submittedName>
        <fullName evidence="1">Cyclase family protein</fullName>
    </submittedName>
</protein>
<dbReference type="Pfam" id="PF04199">
    <property type="entry name" value="Cyclase"/>
    <property type="match status" value="1"/>
</dbReference>
<comment type="caution">
    <text evidence="1">The sequence shown here is derived from an EMBL/GenBank/DDBJ whole genome shotgun (WGS) entry which is preliminary data.</text>
</comment>
<dbReference type="PANTHER" id="PTHR31118:SF12">
    <property type="entry name" value="CYCLASE-LIKE PROTEIN 2"/>
    <property type="match status" value="1"/>
</dbReference>
<dbReference type="SUPFAM" id="SSF102198">
    <property type="entry name" value="Putative cyclase"/>
    <property type="match status" value="1"/>
</dbReference>
<sequence>MIDTTINSNNTIMSEIIDLSQEIFTGMPVYKSLPQVKMSIHNTHEEWEGIKNPTTVTPSVYKLEMGEHTGTHVDALNHMDKAYKEKSIDTMPLSMFYTEGICLDLSYKGLKELIELDEIKKACLNDELDIKKGDTILLYTDHYRKNFGSDDWGNGPGITAEVARWFGEKEIAAFGVETMSPGVPKVSNKEVHRICGELGFTHYENMINLNLLVGRGRFRFIGLPLKIRGGTGSPVRAVAVFEN</sequence>
<dbReference type="EMBL" id="BAABCW010000004">
    <property type="protein sequence ID" value="GAA4114863.1"/>
    <property type="molecule type" value="Genomic_DNA"/>
</dbReference>
<reference evidence="2" key="1">
    <citation type="journal article" date="2019" name="Int. J. Syst. Evol. Microbiol.">
        <title>The Global Catalogue of Microorganisms (GCM) 10K type strain sequencing project: providing services to taxonomists for standard genome sequencing and annotation.</title>
        <authorList>
            <consortium name="The Broad Institute Genomics Platform"/>
            <consortium name="The Broad Institute Genome Sequencing Center for Infectious Disease"/>
            <person name="Wu L."/>
            <person name="Ma J."/>
        </authorList>
    </citation>
    <scope>NUCLEOTIDE SEQUENCE [LARGE SCALE GENOMIC DNA]</scope>
    <source>
        <strain evidence="2">JCM 17106</strain>
    </source>
</reference>
<evidence type="ECO:0000313" key="2">
    <source>
        <dbReference type="Proteomes" id="UP001500459"/>
    </source>
</evidence>
<dbReference type="Proteomes" id="UP001500459">
    <property type="component" value="Unassembled WGS sequence"/>
</dbReference>
<dbReference type="Gene3D" id="3.50.30.50">
    <property type="entry name" value="Putative cyclase"/>
    <property type="match status" value="1"/>
</dbReference>
<dbReference type="InterPro" id="IPR007325">
    <property type="entry name" value="KFase/CYL"/>
</dbReference>
<proteinExistence type="predicted"/>
<name>A0ABP7XH40_9FLAO</name>
<dbReference type="PANTHER" id="PTHR31118">
    <property type="entry name" value="CYCLASE-LIKE PROTEIN 2"/>
    <property type="match status" value="1"/>
</dbReference>
<organism evidence="1 2">
    <name type="scientific">Aquimarina addita</name>
    <dbReference type="NCBI Taxonomy" id="870485"/>
    <lineage>
        <taxon>Bacteria</taxon>
        <taxon>Pseudomonadati</taxon>
        <taxon>Bacteroidota</taxon>
        <taxon>Flavobacteriia</taxon>
        <taxon>Flavobacteriales</taxon>
        <taxon>Flavobacteriaceae</taxon>
        <taxon>Aquimarina</taxon>
    </lineage>
</organism>